<dbReference type="CDD" id="cd10208">
    <property type="entry name" value="ASKHA_NBD_ScArp9-like"/>
    <property type="match status" value="1"/>
</dbReference>
<dbReference type="OrthoDB" id="74201at2759"/>
<keyword evidence="3" id="KW-1185">Reference proteome</keyword>
<protein>
    <recommendedName>
        <fullName evidence="4">Actin</fullName>
    </recommendedName>
</protein>
<dbReference type="EMBL" id="JABAYA010000119">
    <property type="protein sequence ID" value="KAF7724449.1"/>
    <property type="molecule type" value="Genomic_DNA"/>
</dbReference>
<organism evidence="2 3">
    <name type="scientific">Apophysomyces ossiformis</name>
    <dbReference type="NCBI Taxonomy" id="679940"/>
    <lineage>
        <taxon>Eukaryota</taxon>
        <taxon>Fungi</taxon>
        <taxon>Fungi incertae sedis</taxon>
        <taxon>Mucoromycota</taxon>
        <taxon>Mucoromycotina</taxon>
        <taxon>Mucoromycetes</taxon>
        <taxon>Mucorales</taxon>
        <taxon>Mucorineae</taxon>
        <taxon>Mucoraceae</taxon>
        <taxon>Apophysomyces</taxon>
    </lineage>
</organism>
<dbReference type="Pfam" id="PF00022">
    <property type="entry name" value="Actin"/>
    <property type="match status" value="1"/>
</dbReference>
<evidence type="ECO:0000313" key="3">
    <source>
        <dbReference type="Proteomes" id="UP000605846"/>
    </source>
</evidence>
<evidence type="ECO:0000256" key="1">
    <source>
        <dbReference type="RuleBase" id="RU000487"/>
    </source>
</evidence>
<comment type="caution">
    <text evidence="2">The sequence shown here is derived from an EMBL/GenBank/DDBJ whole genome shotgun (WGS) entry which is preliminary data.</text>
</comment>
<dbReference type="Gene3D" id="3.90.640.10">
    <property type="entry name" value="Actin, Chain A, domain 4"/>
    <property type="match status" value="1"/>
</dbReference>
<proteinExistence type="inferred from homology"/>
<dbReference type="InterPro" id="IPR043129">
    <property type="entry name" value="ATPase_NBD"/>
</dbReference>
<dbReference type="AlphaFoldDB" id="A0A8H7BK50"/>
<dbReference type="PANTHER" id="PTHR11937">
    <property type="entry name" value="ACTIN"/>
    <property type="match status" value="1"/>
</dbReference>
<dbReference type="Gene3D" id="3.30.420.40">
    <property type="match status" value="3"/>
</dbReference>
<accession>A0A8H7BK50</accession>
<sequence length="377" mass="42153">MTLMLREENFVVIDVGAYETKAGMGMHDTNKPPSVELGLKKYRNESPVLLTVPVQWTKEEHERITQIFFENFNVPGIYIAPQPLLALYGCGSVSGIIIDIGHTTTDVNVVVDSIIQPQSSFSIPIGGQHFDDYLLQLLRNDAALVEAFQQYGIPLDKEFATFVREQPDVCNVLVGHELKENLLSTELPSALDAAPTAAVEEFTDGETAKEDIDTSKVPETIEVEYKGHKFTIGPYRHRVLDPLFAVDILNMDTLTLSEALRLAVMNCEPPEIRPKLWENIVLTGGCSQTAHLQARIKSEVQVFLPGSDNVGDTQPRLVNFLRIPDYFTVLKNKPYQRFSTWLGGEIVAKLVFIDAKNYVSKVDYNESGPAVVHRKSY</sequence>
<gene>
    <name evidence="2" type="ORF">EC973_000958</name>
</gene>
<evidence type="ECO:0000313" key="2">
    <source>
        <dbReference type="EMBL" id="KAF7724449.1"/>
    </source>
</evidence>
<dbReference type="InterPro" id="IPR004000">
    <property type="entry name" value="Actin"/>
</dbReference>
<dbReference type="Proteomes" id="UP000605846">
    <property type="component" value="Unassembled WGS sequence"/>
</dbReference>
<reference evidence="2" key="1">
    <citation type="submission" date="2020-01" db="EMBL/GenBank/DDBJ databases">
        <title>Genome Sequencing of Three Apophysomyces-Like Fungal Strains Confirms a Novel Fungal Genus in the Mucoromycota with divergent Burkholderia-like Endosymbiotic Bacteria.</title>
        <authorList>
            <person name="Stajich J.E."/>
            <person name="Macias A.M."/>
            <person name="Carter-House D."/>
            <person name="Lovett B."/>
            <person name="Kasson L.R."/>
            <person name="Berry K."/>
            <person name="Grigoriev I."/>
            <person name="Chang Y."/>
            <person name="Spatafora J."/>
            <person name="Kasson M.T."/>
        </authorList>
    </citation>
    <scope>NUCLEOTIDE SEQUENCE</scope>
    <source>
        <strain evidence="2">NRRL A-21654</strain>
    </source>
</reference>
<dbReference type="SMART" id="SM00268">
    <property type="entry name" value="ACTIN"/>
    <property type="match status" value="1"/>
</dbReference>
<evidence type="ECO:0008006" key="4">
    <source>
        <dbReference type="Google" id="ProtNLM"/>
    </source>
</evidence>
<comment type="similarity">
    <text evidence="1">Belongs to the actin family.</text>
</comment>
<name>A0A8H7BK50_9FUNG</name>
<dbReference type="SUPFAM" id="SSF53067">
    <property type="entry name" value="Actin-like ATPase domain"/>
    <property type="match status" value="2"/>
</dbReference>